<dbReference type="AlphaFoldDB" id="A0ABD0L570"/>
<gene>
    <name evidence="2" type="ORF">BaRGS_00014484</name>
</gene>
<reference evidence="2 3" key="1">
    <citation type="journal article" date="2023" name="Sci. Data">
        <title>Genome assembly of the Korean intertidal mud-creeper Batillaria attramentaria.</title>
        <authorList>
            <person name="Patra A.K."/>
            <person name="Ho P.T."/>
            <person name="Jun S."/>
            <person name="Lee S.J."/>
            <person name="Kim Y."/>
            <person name="Won Y.J."/>
        </authorList>
    </citation>
    <scope>NUCLEOTIDE SEQUENCE [LARGE SCALE GENOMIC DNA]</scope>
    <source>
        <strain evidence="2">Wonlab-2016</strain>
    </source>
</reference>
<comment type="caution">
    <text evidence="2">The sequence shown here is derived from an EMBL/GenBank/DDBJ whole genome shotgun (WGS) entry which is preliminary data.</text>
</comment>
<feature type="chain" id="PRO_5044880429" description="Secreted protein" evidence="1">
    <location>
        <begin position="29"/>
        <end position="81"/>
    </location>
</feature>
<accession>A0ABD0L570</accession>
<evidence type="ECO:0000256" key="1">
    <source>
        <dbReference type="SAM" id="SignalP"/>
    </source>
</evidence>
<sequence>MENFPRGGAPVGLHFSLLLVALRALSRAFGNKSVINKFWPSGLRAPGQVSACLEAAFMACNSTGVVLAAFIAGSRAPECLL</sequence>
<evidence type="ECO:0008006" key="4">
    <source>
        <dbReference type="Google" id="ProtNLM"/>
    </source>
</evidence>
<feature type="signal peptide" evidence="1">
    <location>
        <begin position="1"/>
        <end position="28"/>
    </location>
</feature>
<evidence type="ECO:0000313" key="2">
    <source>
        <dbReference type="EMBL" id="KAK7494202.1"/>
    </source>
</evidence>
<dbReference type="Proteomes" id="UP001519460">
    <property type="component" value="Unassembled WGS sequence"/>
</dbReference>
<evidence type="ECO:0000313" key="3">
    <source>
        <dbReference type="Proteomes" id="UP001519460"/>
    </source>
</evidence>
<organism evidence="2 3">
    <name type="scientific">Batillaria attramentaria</name>
    <dbReference type="NCBI Taxonomy" id="370345"/>
    <lineage>
        <taxon>Eukaryota</taxon>
        <taxon>Metazoa</taxon>
        <taxon>Spiralia</taxon>
        <taxon>Lophotrochozoa</taxon>
        <taxon>Mollusca</taxon>
        <taxon>Gastropoda</taxon>
        <taxon>Caenogastropoda</taxon>
        <taxon>Sorbeoconcha</taxon>
        <taxon>Cerithioidea</taxon>
        <taxon>Batillariidae</taxon>
        <taxon>Batillaria</taxon>
    </lineage>
</organism>
<protein>
    <recommendedName>
        <fullName evidence="4">Secreted protein</fullName>
    </recommendedName>
</protein>
<dbReference type="EMBL" id="JACVVK020000085">
    <property type="protein sequence ID" value="KAK7494202.1"/>
    <property type="molecule type" value="Genomic_DNA"/>
</dbReference>
<keyword evidence="3" id="KW-1185">Reference proteome</keyword>
<proteinExistence type="predicted"/>
<name>A0ABD0L570_9CAEN</name>
<keyword evidence="1" id="KW-0732">Signal</keyword>